<protein>
    <recommendedName>
        <fullName evidence="8">U1-type domain-containing protein</fullName>
    </recommendedName>
</protein>
<evidence type="ECO:0000256" key="2">
    <source>
        <dbReference type="ARBA" id="ARBA00022723"/>
    </source>
</evidence>
<evidence type="ECO:0000256" key="1">
    <source>
        <dbReference type="ARBA" id="ARBA00004123"/>
    </source>
</evidence>
<dbReference type="GO" id="GO:0008270">
    <property type="term" value="F:zinc ion binding"/>
    <property type="evidence" value="ECO:0007669"/>
    <property type="project" value="UniProtKB-KW"/>
</dbReference>
<evidence type="ECO:0000256" key="6">
    <source>
        <dbReference type="ARBA" id="ARBA00023242"/>
    </source>
</evidence>
<comment type="subcellular location">
    <subcellularLocation>
        <location evidence="1">Nucleus</location>
    </subcellularLocation>
</comment>
<dbReference type="GO" id="GO:0005681">
    <property type="term" value="C:spliceosomal complex"/>
    <property type="evidence" value="ECO:0007669"/>
    <property type="project" value="InterPro"/>
</dbReference>
<reference evidence="9" key="1">
    <citation type="submission" date="2022-10" db="EMBL/GenBank/DDBJ databases">
        <title>Culturing micro-colonial fungi from biological soil crusts in the Mojave desert and describing Neophaeococcomyces mojavensis, and introducing the new genera and species Taxawa tesnikishii.</title>
        <authorList>
            <person name="Kurbessoian T."/>
            <person name="Stajich J.E."/>
        </authorList>
    </citation>
    <scope>NUCLEOTIDE SEQUENCE</scope>
    <source>
        <strain evidence="9">TK_41</strain>
    </source>
</reference>
<feature type="compositionally biased region" description="Acidic residues" evidence="7">
    <location>
        <begin position="284"/>
        <end position="299"/>
    </location>
</feature>
<accession>A0AA38X5L8</accession>
<feature type="region of interest" description="Disordered" evidence="7">
    <location>
        <begin position="193"/>
        <end position="228"/>
    </location>
</feature>
<dbReference type="SMART" id="SM00451">
    <property type="entry name" value="ZnF_U1"/>
    <property type="match status" value="1"/>
</dbReference>
<feature type="region of interest" description="Disordered" evidence="7">
    <location>
        <begin position="274"/>
        <end position="299"/>
    </location>
</feature>
<sequence length="299" mass="33289">MADVRALLAAERQSRRISHPHLSYTKSGILLCSVCNLNVKSEALWAGHLKSANHRKNVAAQATRQASLDSNTGKGVKRKIEDVEEEQEEWNDADTDARKKPKSRPESTVVEAQDSAEPEPVLLAEEVVSQEPEQPAAPLPTSDSARPVNGSLPADVTVDEDEWAAFEREVVPLATEKPKPDYSSATIVAAPVTADQVKAQEDEDRRRRLETEAEDEREDELGKMADEFEVMEEMEERVRKLRGKRDALRSVVKPEEHKAHALLEGEDKALAARLGSTESGVVKEDDDDDDDEDEDDWYS</sequence>
<dbReference type="InterPro" id="IPR036236">
    <property type="entry name" value="Znf_C2H2_sf"/>
</dbReference>
<dbReference type="GO" id="GO:0016607">
    <property type="term" value="C:nuclear speck"/>
    <property type="evidence" value="ECO:0007669"/>
    <property type="project" value="UniProtKB-SubCell"/>
</dbReference>
<feature type="compositionally biased region" description="Acidic residues" evidence="7">
    <location>
        <begin position="82"/>
        <end position="94"/>
    </location>
</feature>
<dbReference type="Gene3D" id="3.30.160.60">
    <property type="entry name" value="Classic Zinc Finger"/>
    <property type="match status" value="1"/>
</dbReference>
<gene>
    <name evidence="9" type="ORF">H2200_008259</name>
</gene>
<dbReference type="Proteomes" id="UP001172673">
    <property type="component" value="Unassembled WGS sequence"/>
</dbReference>
<dbReference type="GO" id="GO:0044773">
    <property type="term" value="P:mitotic DNA damage checkpoint signaling"/>
    <property type="evidence" value="ECO:0007669"/>
    <property type="project" value="TreeGrafter"/>
</dbReference>
<feature type="compositionally biased region" description="Low complexity" evidence="7">
    <location>
        <begin position="118"/>
        <end position="129"/>
    </location>
</feature>
<dbReference type="PANTHER" id="PTHR13278">
    <property type="entry name" value="ZINC FINGER PROTEIN 830"/>
    <property type="match status" value="1"/>
</dbReference>
<evidence type="ECO:0000313" key="9">
    <source>
        <dbReference type="EMBL" id="KAJ9607187.1"/>
    </source>
</evidence>
<dbReference type="EMBL" id="JAPDRK010000012">
    <property type="protein sequence ID" value="KAJ9607187.1"/>
    <property type="molecule type" value="Genomic_DNA"/>
</dbReference>
<evidence type="ECO:0000256" key="5">
    <source>
        <dbReference type="ARBA" id="ARBA00023054"/>
    </source>
</evidence>
<feature type="compositionally biased region" description="Basic and acidic residues" evidence="7">
    <location>
        <begin position="198"/>
        <end position="211"/>
    </location>
</feature>
<dbReference type="PANTHER" id="PTHR13278:SF0">
    <property type="entry name" value="ZINC FINGER PROTEIN 830"/>
    <property type="match status" value="1"/>
</dbReference>
<comment type="caution">
    <text evidence="9">The sequence shown here is derived from an EMBL/GenBank/DDBJ whole genome shotgun (WGS) entry which is preliminary data.</text>
</comment>
<feature type="compositionally biased region" description="Polar residues" evidence="7">
    <location>
        <begin position="60"/>
        <end position="73"/>
    </location>
</feature>
<name>A0AA38X5L8_9EURO</name>
<dbReference type="SUPFAM" id="SSF57667">
    <property type="entry name" value="beta-beta-alpha zinc fingers"/>
    <property type="match status" value="1"/>
</dbReference>
<evidence type="ECO:0000259" key="8">
    <source>
        <dbReference type="SMART" id="SM00451"/>
    </source>
</evidence>
<evidence type="ECO:0000256" key="7">
    <source>
        <dbReference type="SAM" id="MobiDB-lite"/>
    </source>
</evidence>
<evidence type="ECO:0000256" key="4">
    <source>
        <dbReference type="ARBA" id="ARBA00022833"/>
    </source>
</evidence>
<keyword evidence="3" id="KW-0863">Zinc-finger</keyword>
<feature type="domain" description="U1-type" evidence="8">
    <location>
        <begin position="27"/>
        <end position="61"/>
    </location>
</feature>
<keyword evidence="4" id="KW-0862">Zinc</keyword>
<keyword evidence="10" id="KW-1185">Reference proteome</keyword>
<keyword evidence="6" id="KW-0539">Nucleus</keyword>
<organism evidence="9 10">
    <name type="scientific">Cladophialophora chaetospira</name>
    <dbReference type="NCBI Taxonomy" id="386627"/>
    <lineage>
        <taxon>Eukaryota</taxon>
        <taxon>Fungi</taxon>
        <taxon>Dikarya</taxon>
        <taxon>Ascomycota</taxon>
        <taxon>Pezizomycotina</taxon>
        <taxon>Eurotiomycetes</taxon>
        <taxon>Chaetothyriomycetidae</taxon>
        <taxon>Chaetothyriales</taxon>
        <taxon>Herpotrichiellaceae</taxon>
        <taxon>Cladophialophora</taxon>
    </lineage>
</organism>
<dbReference type="GO" id="GO:0033314">
    <property type="term" value="P:mitotic DNA replication checkpoint signaling"/>
    <property type="evidence" value="ECO:0007669"/>
    <property type="project" value="TreeGrafter"/>
</dbReference>
<keyword evidence="5" id="KW-0175">Coiled coil</keyword>
<dbReference type="GO" id="GO:0005694">
    <property type="term" value="C:chromosome"/>
    <property type="evidence" value="ECO:0007669"/>
    <property type="project" value="UniProtKB-SubCell"/>
</dbReference>
<dbReference type="InterPro" id="IPR003604">
    <property type="entry name" value="Matrin/U1-like-C_Znf_C2H2"/>
</dbReference>
<dbReference type="AlphaFoldDB" id="A0AA38X5L8"/>
<feature type="region of interest" description="Disordered" evidence="7">
    <location>
        <begin position="57"/>
        <end position="153"/>
    </location>
</feature>
<evidence type="ECO:0000313" key="10">
    <source>
        <dbReference type="Proteomes" id="UP001172673"/>
    </source>
</evidence>
<dbReference type="GO" id="GO:0003676">
    <property type="term" value="F:nucleic acid binding"/>
    <property type="evidence" value="ECO:0007669"/>
    <property type="project" value="InterPro"/>
</dbReference>
<dbReference type="InterPro" id="IPR040050">
    <property type="entry name" value="ZNF830-like"/>
</dbReference>
<dbReference type="GO" id="GO:0051301">
    <property type="term" value="P:cell division"/>
    <property type="evidence" value="ECO:0007669"/>
    <property type="project" value="UniProtKB-KW"/>
</dbReference>
<keyword evidence="2" id="KW-0479">Metal-binding</keyword>
<proteinExistence type="predicted"/>
<dbReference type="GO" id="GO:0033260">
    <property type="term" value="P:nuclear DNA replication"/>
    <property type="evidence" value="ECO:0007669"/>
    <property type="project" value="TreeGrafter"/>
</dbReference>
<evidence type="ECO:0000256" key="3">
    <source>
        <dbReference type="ARBA" id="ARBA00022771"/>
    </source>
</evidence>